<organism evidence="7 8">
    <name type="scientific">Blautia ammoniilytica</name>
    <dbReference type="NCBI Taxonomy" id="2981782"/>
    <lineage>
        <taxon>Bacteria</taxon>
        <taxon>Bacillati</taxon>
        <taxon>Bacillota</taxon>
        <taxon>Clostridia</taxon>
        <taxon>Lachnospirales</taxon>
        <taxon>Lachnospiraceae</taxon>
        <taxon>Blautia</taxon>
    </lineage>
</organism>
<comment type="similarity">
    <text evidence="5">Belongs to the Prp family.</text>
</comment>
<keyword evidence="3" id="KW-0378">Hydrolase</keyword>
<comment type="caution">
    <text evidence="7">The sequence shown here is derived from an EMBL/GenBank/DDBJ whole genome shotgun (WGS) entry which is preliminary data.</text>
</comment>
<keyword evidence="8" id="KW-1185">Reference proteome</keyword>
<evidence type="ECO:0000256" key="2">
    <source>
        <dbReference type="ARBA" id="ARBA00022670"/>
    </source>
</evidence>
<keyword evidence="4" id="KW-0788">Thiol protease</keyword>
<name>A0ABT2TRL4_9FIRM</name>
<reference evidence="7 8" key="1">
    <citation type="journal article" date="2021" name="ISME Commun">
        <title>Automated analysis of genomic sequences facilitates high-throughput and comprehensive description of bacteria.</title>
        <authorList>
            <person name="Hitch T.C.A."/>
        </authorList>
    </citation>
    <scope>NUCLEOTIDE SEQUENCE [LARGE SCALE GENOMIC DNA]</scope>
    <source>
        <strain evidence="7 8">Sanger_23</strain>
    </source>
</reference>
<dbReference type="InterPro" id="IPR036764">
    <property type="entry name" value="Peptidase_Prp_sf"/>
</dbReference>
<dbReference type="GO" id="GO:0008233">
    <property type="term" value="F:peptidase activity"/>
    <property type="evidence" value="ECO:0007669"/>
    <property type="project" value="UniProtKB-KW"/>
</dbReference>
<dbReference type="RefSeq" id="WP_158420958.1">
    <property type="nucleotide sequence ID" value="NZ_JAOQJL010000008.1"/>
</dbReference>
<keyword evidence="1" id="KW-0690">Ribosome biogenesis</keyword>
<dbReference type="Pfam" id="PF04327">
    <property type="entry name" value="Peptidase_Prp"/>
    <property type="match status" value="1"/>
</dbReference>
<dbReference type="CDD" id="cd16332">
    <property type="entry name" value="Prp-like"/>
    <property type="match status" value="1"/>
</dbReference>
<dbReference type="PANTHER" id="PTHR39178:SF1">
    <property type="entry name" value="RIBOSOMAL-PROCESSING CYSTEINE PROTEASE PRP"/>
    <property type="match status" value="1"/>
</dbReference>
<dbReference type="SUPFAM" id="SSF118010">
    <property type="entry name" value="TM1457-like"/>
    <property type="match status" value="1"/>
</dbReference>
<evidence type="ECO:0000313" key="8">
    <source>
        <dbReference type="Proteomes" id="UP001652409"/>
    </source>
</evidence>
<protein>
    <recommendedName>
        <fullName evidence="6">Ribosomal processing cysteine protease Prp</fullName>
    </recommendedName>
</protein>
<evidence type="ECO:0000256" key="4">
    <source>
        <dbReference type="ARBA" id="ARBA00022807"/>
    </source>
</evidence>
<evidence type="ECO:0000256" key="3">
    <source>
        <dbReference type="ARBA" id="ARBA00022801"/>
    </source>
</evidence>
<dbReference type="PANTHER" id="PTHR39178">
    <property type="entry name" value="HYPOTHETICAL RIBOSOME-ASSOCIATED PROTEIN"/>
    <property type="match status" value="1"/>
</dbReference>
<gene>
    <name evidence="7" type="ORF">OCV61_05530</name>
</gene>
<dbReference type="InterPro" id="IPR007422">
    <property type="entry name" value="Peptidase_Prp"/>
</dbReference>
<accession>A0ABT2TRL4</accession>
<evidence type="ECO:0000256" key="6">
    <source>
        <dbReference type="ARBA" id="ARBA00044538"/>
    </source>
</evidence>
<keyword evidence="2 7" id="KW-0645">Protease</keyword>
<dbReference type="EMBL" id="JAOQJL010000008">
    <property type="protein sequence ID" value="MCU6764874.1"/>
    <property type="molecule type" value="Genomic_DNA"/>
</dbReference>
<sequence length="107" mass="12004">MITITVKKRNDSYIEFRSSGHAGYAQSGQDIVCAAVSALIINTVNSLETFTKEKFQAKDKDGYVSIIFEQSPNTPEGKLLMDSLILGLTEIEHNYNNRYLTLKVKEV</sequence>
<proteinExistence type="inferred from homology"/>
<evidence type="ECO:0000256" key="1">
    <source>
        <dbReference type="ARBA" id="ARBA00022517"/>
    </source>
</evidence>
<evidence type="ECO:0000313" key="7">
    <source>
        <dbReference type="EMBL" id="MCU6764874.1"/>
    </source>
</evidence>
<dbReference type="Gene3D" id="3.30.70.1490">
    <property type="entry name" value="Cysteine protease Prp"/>
    <property type="match status" value="1"/>
</dbReference>
<dbReference type="Proteomes" id="UP001652409">
    <property type="component" value="Unassembled WGS sequence"/>
</dbReference>
<dbReference type="GO" id="GO:0006508">
    <property type="term" value="P:proteolysis"/>
    <property type="evidence" value="ECO:0007669"/>
    <property type="project" value="UniProtKB-KW"/>
</dbReference>
<evidence type="ECO:0000256" key="5">
    <source>
        <dbReference type="ARBA" id="ARBA00044503"/>
    </source>
</evidence>